<dbReference type="RefSeq" id="WP_183359311.1">
    <property type="nucleotide sequence ID" value="NZ_BLXZ01000001.1"/>
</dbReference>
<evidence type="ECO:0000256" key="1">
    <source>
        <dbReference type="ARBA" id="ARBA00005695"/>
    </source>
</evidence>
<evidence type="ECO:0000256" key="4">
    <source>
        <dbReference type="SAM" id="SignalP"/>
    </source>
</evidence>
<dbReference type="InterPro" id="IPR039424">
    <property type="entry name" value="SBP_5"/>
</dbReference>
<dbReference type="FunFam" id="3.10.105.10:FF:000006">
    <property type="entry name" value="Peptide ABC transporter substrate-binding protein"/>
    <property type="match status" value="1"/>
</dbReference>
<feature type="signal peptide" evidence="4">
    <location>
        <begin position="1"/>
        <end position="23"/>
    </location>
</feature>
<dbReference type="InterPro" id="IPR000914">
    <property type="entry name" value="SBP_5_dom"/>
</dbReference>
<dbReference type="Gene3D" id="3.10.105.10">
    <property type="entry name" value="Dipeptide-binding Protein, Domain 3"/>
    <property type="match status" value="1"/>
</dbReference>
<dbReference type="PANTHER" id="PTHR30290:SF38">
    <property type="entry name" value="D,D-DIPEPTIDE-BINDING PERIPLASMIC PROTEIN DDPA-RELATED"/>
    <property type="match status" value="1"/>
</dbReference>
<keyword evidence="2" id="KW-0813">Transport</keyword>
<keyword evidence="3 4" id="KW-0732">Signal</keyword>
<dbReference type="Gene3D" id="3.90.76.10">
    <property type="entry name" value="Dipeptide-binding Protein, Domain 1"/>
    <property type="match status" value="1"/>
</dbReference>
<proteinExistence type="inferred from homology"/>
<gene>
    <name evidence="6" type="ORF">GMLC_03560</name>
</gene>
<keyword evidence="7" id="KW-1185">Reference proteome</keyword>
<comment type="similarity">
    <text evidence="1">Belongs to the bacterial solute-binding protein 5 family.</text>
</comment>
<dbReference type="GO" id="GO:0043190">
    <property type="term" value="C:ATP-binding cassette (ABC) transporter complex"/>
    <property type="evidence" value="ECO:0007669"/>
    <property type="project" value="InterPro"/>
</dbReference>
<evidence type="ECO:0000256" key="2">
    <source>
        <dbReference type="ARBA" id="ARBA00022448"/>
    </source>
</evidence>
<name>A0A6V8N4K0_9BACT</name>
<evidence type="ECO:0000259" key="5">
    <source>
        <dbReference type="Pfam" id="PF00496"/>
    </source>
</evidence>
<protein>
    <submittedName>
        <fullName evidence="6">Peptide-binding protein</fullName>
    </submittedName>
</protein>
<dbReference type="GO" id="GO:0030288">
    <property type="term" value="C:outer membrane-bounded periplasmic space"/>
    <property type="evidence" value="ECO:0007669"/>
    <property type="project" value="UniProtKB-ARBA"/>
</dbReference>
<dbReference type="Proteomes" id="UP000587586">
    <property type="component" value="Unassembled WGS sequence"/>
</dbReference>
<dbReference type="GO" id="GO:1904680">
    <property type="term" value="F:peptide transmembrane transporter activity"/>
    <property type="evidence" value="ECO:0007669"/>
    <property type="project" value="TreeGrafter"/>
</dbReference>
<evidence type="ECO:0000256" key="3">
    <source>
        <dbReference type="ARBA" id="ARBA00022729"/>
    </source>
</evidence>
<dbReference type="GO" id="GO:0015833">
    <property type="term" value="P:peptide transport"/>
    <property type="evidence" value="ECO:0007669"/>
    <property type="project" value="TreeGrafter"/>
</dbReference>
<feature type="domain" description="Solute-binding protein family 5" evidence="5">
    <location>
        <begin position="83"/>
        <end position="446"/>
    </location>
</feature>
<feature type="chain" id="PRO_5028421124" evidence="4">
    <location>
        <begin position="24"/>
        <end position="539"/>
    </location>
</feature>
<dbReference type="FunFam" id="3.90.76.10:FF:000004">
    <property type="entry name" value="Peptide ABC transporter substrate-binding protein"/>
    <property type="match status" value="1"/>
</dbReference>
<reference evidence="7" key="1">
    <citation type="submission" date="2020-06" db="EMBL/GenBank/DDBJ databases">
        <title>Draft genomic sequecing of Geomonas sp. Red745.</title>
        <authorList>
            <person name="Itoh H."/>
            <person name="Xu Z.X."/>
            <person name="Ushijima N."/>
            <person name="Masuda Y."/>
            <person name="Shiratori Y."/>
            <person name="Senoo K."/>
        </authorList>
    </citation>
    <scope>NUCLEOTIDE SEQUENCE [LARGE SCALE GENOMIC DNA]</scope>
    <source>
        <strain evidence="7">Red745</strain>
    </source>
</reference>
<dbReference type="Gene3D" id="3.40.190.10">
    <property type="entry name" value="Periplasmic binding protein-like II"/>
    <property type="match status" value="1"/>
</dbReference>
<dbReference type="CDD" id="cd08514">
    <property type="entry name" value="PBP2_AppA_like"/>
    <property type="match status" value="1"/>
</dbReference>
<evidence type="ECO:0000313" key="7">
    <source>
        <dbReference type="Proteomes" id="UP000587586"/>
    </source>
</evidence>
<sequence length="539" mass="60748">MTLRRLFTLLLVALQLSACGQSAPEQKSLARPKGGAPAYGDALITGSIGEPNTLIPLLASDSASHEVAGLVYNGLVRYDKNLKLEGDLARSWEVSPDGLTITFHLRPGVKWHDGKEFTSRDVLYTYRVTVDPKTPTAYSEDFKQVKKAEALDTYTFQVSYDKPFAPALASWGIAILPAHLLEGKDITKSPLARSPIGTGPYTFKEWIPGQKLALEANPAYWEGRPYLDRFVYRIIPDNSTMYMELKAGGIDTMGLSPVQYQRQTNTPEFLARFNKYRYPASAYTYLGYNLRLPLFKDRRVRQAISHAINKEEIIQGVLLGMGQIAHGPYKPGTWAYKPQVADPEYNPAKAQQLLKEAGFVMGPDGILAKDGKPFSFTIMTNQGNDQRMKCAQIIQRRLKRVGIDVKIRVMEWASFLTNFIDKGKFEAVLLGWTIGQDPDLYDVWHSSKTEPKELNFIGFKNAEVDRLLIEGRGTFDQEQRKRCYWGIQDILAQEQPYTFLYVPDALPAVASRFQGIEPAPAGIMYNLIKWYVPEAEQQH</sequence>
<dbReference type="AlphaFoldDB" id="A0A6V8N4K0"/>
<organism evidence="6 7">
    <name type="scientific">Geomonas limicola</name>
    <dbReference type="NCBI Taxonomy" id="2740186"/>
    <lineage>
        <taxon>Bacteria</taxon>
        <taxon>Pseudomonadati</taxon>
        <taxon>Thermodesulfobacteriota</taxon>
        <taxon>Desulfuromonadia</taxon>
        <taxon>Geobacterales</taxon>
        <taxon>Geobacteraceae</taxon>
        <taxon>Geomonas</taxon>
    </lineage>
</organism>
<evidence type="ECO:0000313" key="6">
    <source>
        <dbReference type="EMBL" id="GFO66777.1"/>
    </source>
</evidence>
<dbReference type="PIRSF" id="PIRSF002741">
    <property type="entry name" value="MppA"/>
    <property type="match status" value="1"/>
</dbReference>
<accession>A0A6V8N4K0</accession>
<dbReference type="EMBL" id="BLXZ01000001">
    <property type="protein sequence ID" value="GFO66777.1"/>
    <property type="molecule type" value="Genomic_DNA"/>
</dbReference>
<dbReference type="InterPro" id="IPR030678">
    <property type="entry name" value="Peptide/Ni-bd"/>
</dbReference>
<comment type="caution">
    <text evidence="6">The sequence shown here is derived from an EMBL/GenBank/DDBJ whole genome shotgun (WGS) entry which is preliminary data.</text>
</comment>
<dbReference type="PANTHER" id="PTHR30290">
    <property type="entry name" value="PERIPLASMIC BINDING COMPONENT OF ABC TRANSPORTER"/>
    <property type="match status" value="1"/>
</dbReference>
<dbReference type="Pfam" id="PF00496">
    <property type="entry name" value="SBP_bac_5"/>
    <property type="match status" value="1"/>
</dbReference>
<dbReference type="SUPFAM" id="SSF53850">
    <property type="entry name" value="Periplasmic binding protein-like II"/>
    <property type="match status" value="1"/>
</dbReference>